<comment type="caution">
    <text evidence="2">The sequence shown here is derived from an EMBL/GenBank/DDBJ whole genome shotgun (WGS) entry which is preliminary data.</text>
</comment>
<keyword evidence="3" id="KW-1185">Reference proteome</keyword>
<protein>
    <submittedName>
        <fullName evidence="2">Uncharacterized protein</fullName>
    </submittedName>
</protein>
<organism evidence="2 3">
    <name type="scientific">Novipirellula aureliae</name>
    <dbReference type="NCBI Taxonomy" id="2527966"/>
    <lineage>
        <taxon>Bacteria</taxon>
        <taxon>Pseudomonadati</taxon>
        <taxon>Planctomycetota</taxon>
        <taxon>Planctomycetia</taxon>
        <taxon>Pirellulales</taxon>
        <taxon>Pirellulaceae</taxon>
        <taxon>Novipirellula</taxon>
    </lineage>
</organism>
<sequence length="90" mass="10161">MEDLLYRNQDGRFVFYTTVFAAYSFGGKPAEPARYQTGSAPIRIEAEGSQPLTVQFFDEMPDVLITLNPANSEPSDEHRNVPRDSAEFSR</sequence>
<dbReference type="OrthoDB" id="10011343at2"/>
<gene>
    <name evidence="2" type="ORF">Q31b_54260</name>
</gene>
<accession>A0A5C6DEZ2</accession>
<proteinExistence type="predicted"/>
<dbReference type="EMBL" id="SJPY01000010">
    <property type="protein sequence ID" value="TWU35330.1"/>
    <property type="molecule type" value="Genomic_DNA"/>
</dbReference>
<dbReference type="RefSeq" id="WP_146602505.1">
    <property type="nucleotide sequence ID" value="NZ_SJPY01000010.1"/>
</dbReference>
<reference evidence="2 3" key="1">
    <citation type="submission" date="2019-02" db="EMBL/GenBank/DDBJ databases">
        <title>Deep-cultivation of Planctomycetes and their phenomic and genomic characterization uncovers novel biology.</title>
        <authorList>
            <person name="Wiegand S."/>
            <person name="Jogler M."/>
            <person name="Boedeker C."/>
            <person name="Pinto D."/>
            <person name="Vollmers J."/>
            <person name="Rivas-Marin E."/>
            <person name="Kohn T."/>
            <person name="Peeters S.H."/>
            <person name="Heuer A."/>
            <person name="Rast P."/>
            <person name="Oberbeckmann S."/>
            <person name="Bunk B."/>
            <person name="Jeske O."/>
            <person name="Meyerdierks A."/>
            <person name="Storesund J.E."/>
            <person name="Kallscheuer N."/>
            <person name="Luecker S."/>
            <person name="Lage O.M."/>
            <person name="Pohl T."/>
            <person name="Merkel B.J."/>
            <person name="Hornburger P."/>
            <person name="Mueller R.-W."/>
            <person name="Bruemmer F."/>
            <person name="Labrenz M."/>
            <person name="Spormann A.M."/>
            <person name="Op Den Camp H."/>
            <person name="Overmann J."/>
            <person name="Amann R."/>
            <person name="Jetten M.S.M."/>
            <person name="Mascher T."/>
            <person name="Medema M.H."/>
            <person name="Devos D.P."/>
            <person name="Kaster A.-K."/>
            <person name="Ovreas L."/>
            <person name="Rohde M."/>
            <person name="Galperin M.Y."/>
            <person name="Jogler C."/>
        </authorList>
    </citation>
    <scope>NUCLEOTIDE SEQUENCE [LARGE SCALE GENOMIC DNA]</scope>
    <source>
        <strain evidence="2 3">Q31b</strain>
    </source>
</reference>
<feature type="region of interest" description="Disordered" evidence="1">
    <location>
        <begin position="67"/>
        <end position="90"/>
    </location>
</feature>
<name>A0A5C6DEZ2_9BACT</name>
<dbReference type="Proteomes" id="UP000315471">
    <property type="component" value="Unassembled WGS sequence"/>
</dbReference>
<dbReference type="AlphaFoldDB" id="A0A5C6DEZ2"/>
<evidence type="ECO:0000256" key="1">
    <source>
        <dbReference type="SAM" id="MobiDB-lite"/>
    </source>
</evidence>
<feature type="compositionally biased region" description="Basic and acidic residues" evidence="1">
    <location>
        <begin position="75"/>
        <end position="90"/>
    </location>
</feature>
<evidence type="ECO:0000313" key="3">
    <source>
        <dbReference type="Proteomes" id="UP000315471"/>
    </source>
</evidence>
<evidence type="ECO:0000313" key="2">
    <source>
        <dbReference type="EMBL" id="TWU35330.1"/>
    </source>
</evidence>